<dbReference type="PANTHER" id="PTHR27005:SF515">
    <property type="entry name" value="WALL-ASSOCIATED RECEPTOR KINASE-LIKE 10-RELATED"/>
    <property type="match status" value="1"/>
</dbReference>
<sequence length="308" mass="34678">MLSDGKIIAVKKSKLVDANQVEQFINEVVILSQIDHRNVVKVLGCCLETEVPLLVYEYVPNGTLYSLIHSNEGDEFPLSWEIRLRIAKEVARALSYLHSTTSIPVYHRDIKSSNILLDEKYRSKVSDFGISRNISVDQTHLTTLVKGTLGYLDPEYFQSSQFTDKSDVYSFGILVVELLTGRQPTSLYWVEEEECHVSLASKFLKSVEDNSLQTILDVRVQESVEAKELEVVAKVVRNCLNLDGRKRPTMTQVVMELEVLDVKNNLANEAINHTSPHAQSIGTTKTPIDTTSSTLDKFPLLSDTFDAR</sequence>
<evidence type="ECO:0000313" key="7">
    <source>
        <dbReference type="Proteomes" id="UP001454036"/>
    </source>
</evidence>
<dbReference type="InterPro" id="IPR045274">
    <property type="entry name" value="WAK-like"/>
</dbReference>
<evidence type="ECO:0000313" key="6">
    <source>
        <dbReference type="EMBL" id="GAA0162520.1"/>
    </source>
</evidence>
<dbReference type="GO" id="GO:0004674">
    <property type="term" value="F:protein serine/threonine kinase activity"/>
    <property type="evidence" value="ECO:0007669"/>
    <property type="project" value="TreeGrafter"/>
</dbReference>
<dbReference type="PROSITE" id="PS50011">
    <property type="entry name" value="PROTEIN_KINASE_DOM"/>
    <property type="match status" value="1"/>
</dbReference>
<keyword evidence="6" id="KW-0472">Membrane</keyword>
<dbReference type="Proteomes" id="UP001454036">
    <property type="component" value="Unassembled WGS sequence"/>
</dbReference>
<dbReference type="PROSITE" id="PS00108">
    <property type="entry name" value="PROTEIN_KINASE_ST"/>
    <property type="match status" value="1"/>
</dbReference>
<organism evidence="6 7">
    <name type="scientific">Lithospermum erythrorhizon</name>
    <name type="common">Purple gromwell</name>
    <name type="synonym">Lithospermum officinale var. erythrorhizon</name>
    <dbReference type="NCBI Taxonomy" id="34254"/>
    <lineage>
        <taxon>Eukaryota</taxon>
        <taxon>Viridiplantae</taxon>
        <taxon>Streptophyta</taxon>
        <taxon>Embryophyta</taxon>
        <taxon>Tracheophyta</taxon>
        <taxon>Spermatophyta</taxon>
        <taxon>Magnoliopsida</taxon>
        <taxon>eudicotyledons</taxon>
        <taxon>Gunneridae</taxon>
        <taxon>Pentapetalae</taxon>
        <taxon>asterids</taxon>
        <taxon>lamiids</taxon>
        <taxon>Boraginales</taxon>
        <taxon>Boraginaceae</taxon>
        <taxon>Boraginoideae</taxon>
        <taxon>Lithospermeae</taxon>
        <taxon>Lithospermum</taxon>
    </lineage>
</organism>
<dbReference type="InterPro" id="IPR001245">
    <property type="entry name" value="Ser-Thr/Tyr_kinase_cat_dom"/>
</dbReference>
<evidence type="ECO:0000256" key="3">
    <source>
        <dbReference type="ARBA" id="ARBA00047558"/>
    </source>
</evidence>
<evidence type="ECO:0000259" key="5">
    <source>
        <dbReference type="PROSITE" id="PS50011"/>
    </source>
</evidence>
<dbReference type="AlphaFoldDB" id="A0AAV3QEJ7"/>
<protein>
    <submittedName>
        <fullName evidence="6">Transmembrane signal receptor</fullName>
    </submittedName>
</protein>
<feature type="domain" description="Protein kinase" evidence="5">
    <location>
        <begin position="1"/>
        <end position="260"/>
    </location>
</feature>
<keyword evidence="6" id="KW-0675">Receptor</keyword>
<comment type="caution">
    <text evidence="6">The sequence shown here is derived from an EMBL/GenBank/DDBJ whole genome shotgun (WGS) entry which is preliminary data.</text>
</comment>
<dbReference type="InterPro" id="IPR008271">
    <property type="entry name" value="Ser/Thr_kinase_AS"/>
</dbReference>
<gene>
    <name evidence="6" type="ORF">LIER_39427</name>
</gene>
<name>A0AAV3QEJ7_LITER</name>
<dbReference type="PIRSF" id="PIRSF000654">
    <property type="entry name" value="Integrin-linked_kinase"/>
    <property type="match status" value="1"/>
</dbReference>
<dbReference type="SMART" id="SM00220">
    <property type="entry name" value="S_TKc"/>
    <property type="match status" value="1"/>
</dbReference>
<dbReference type="FunFam" id="3.30.200.20:FF:001332">
    <property type="entry name" value="Wall-associated receptor kinase-like 10"/>
    <property type="match status" value="1"/>
</dbReference>
<reference evidence="6 7" key="1">
    <citation type="submission" date="2024-01" db="EMBL/GenBank/DDBJ databases">
        <title>The complete chloroplast genome sequence of Lithospermum erythrorhizon: insights into the phylogenetic relationship among Boraginaceae species and the maternal lineages of purple gromwells.</title>
        <authorList>
            <person name="Okada T."/>
            <person name="Watanabe K."/>
        </authorList>
    </citation>
    <scope>NUCLEOTIDE SEQUENCE [LARGE SCALE GENOMIC DNA]</scope>
</reference>
<dbReference type="FunFam" id="1.10.510.10:FF:000084">
    <property type="entry name" value="Wall-associated receptor kinase 2"/>
    <property type="match status" value="1"/>
</dbReference>
<dbReference type="SUPFAM" id="SSF56112">
    <property type="entry name" value="Protein kinase-like (PK-like)"/>
    <property type="match status" value="1"/>
</dbReference>
<evidence type="ECO:0000256" key="2">
    <source>
        <dbReference type="ARBA" id="ARBA00022840"/>
    </source>
</evidence>
<dbReference type="GO" id="GO:0005886">
    <property type="term" value="C:plasma membrane"/>
    <property type="evidence" value="ECO:0007669"/>
    <property type="project" value="TreeGrafter"/>
</dbReference>
<dbReference type="InterPro" id="IPR000719">
    <property type="entry name" value="Prot_kinase_dom"/>
</dbReference>
<evidence type="ECO:0000256" key="1">
    <source>
        <dbReference type="ARBA" id="ARBA00022741"/>
    </source>
</evidence>
<dbReference type="GO" id="GO:0007166">
    <property type="term" value="P:cell surface receptor signaling pathway"/>
    <property type="evidence" value="ECO:0007669"/>
    <property type="project" value="InterPro"/>
</dbReference>
<dbReference type="EMBL" id="BAABME010021150">
    <property type="protein sequence ID" value="GAA0162520.1"/>
    <property type="molecule type" value="Genomic_DNA"/>
</dbReference>
<dbReference type="Pfam" id="PF07714">
    <property type="entry name" value="PK_Tyr_Ser-Thr"/>
    <property type="match status" value="1"/>
</dbReference>
<dbReference type="InterPro" id="IPR011009">
    <property type="entry name" value="Kinase-like_dom_sf"/>
</dbReference>
<proteinExistence type="predicted"/>
<dbReference type="PANTHER" id="PTHR27005">
    <property type="entry name" value="WALL-ASSOCIATED RECEPTOR KINASE-LIKE 21"/>
    <property type="match status" value="1"/>
</dbReference>
<comment type="catalytic activity">
    <reaction evidence="3">
        <text>L-seryl-[protein] + ATP = O-phospho-L-seryl-[protein] + ADP + H(+)</text>
        <dbReference type="Rhea" id="RHEA:17989"/>
        <dbReference type="Rhea" id="RHEA-COMP:9863"/>
        <dbReference type="Rhea" id="RHEA-COMP:11604"/>
        <dbReference type="ChEBI" id="CHEBI:15378"/>
        <dbReference type="ChEBI" id="CHEBI:29999"/>
        <dbReference type="ChEBI" id="CHEBI:30616"/>
        <dbReference type="ChEBI" id="CHEBI:83421"/>
        <dbReference type="ChEBI" id="CHEBI:456216"/>
    </reaction>
</comment>
<keyword evidence="1" id="KW-0547">Nucleotide-binding</keyword>
<keyword evidence="7" id="KW-1185">Reference proteome</keyword>
<dbReference type="Gene3D" id="3.30.200.20">
    <property type="entry name" value="Phosphorylase Kinase, domain 1"/>
    <property type="match status" value="1"/>
</dbReference>
<evidence type="ECO:0000256" key="4">
    <source>
        <dbReference type="ARBA" id="ARBA00047951"/>
    </source>
</evidence>
<accession>A0AAV3QEJ7</accession>
<dbReference type="Gene3D" id="1.10.510.10">
    <property type="entry name" value="Transferase(Phosphotransferase) domain 1"/>
    <property type="match status" value="1"/>
</dbReference>
<dbReference type="GO" id="GO:0005524">
    <property type="term" value="F:ATP binding"/>
    <property type="evidence" value="ECO:0007669"/>
    <property type="project" value="UniProtKB-KW"/>
</dbReference>
<comment type="catalytic activity">
    <reaction evidence="4">
        <text>L-threonyl-[protein] + ATP = O-phospho-L-threonyl-[protein] + ADP + H(+)</text>
        <dbReference type="Rhea" id="RHEA:46608"/>
        <dbReference type="Rhea" id="RHEA-COMP:11060"/>
        <dbReference type="Rhea" id="RHEA-COMP:11605"/>
        <dbReference type="ChEBI" id="CHEBI:15378"/>
        <dbReference type="ChEBI" id="CHEBI:30013"/>
        <dbReference type="ChEBI" id="CHEBI:30616"/>
        <dbReference type="ChEBI" id="CHEBI:61977"/>
        <dbReference type="ChEBI" id="CHEBI:456216"/>
    </reaction>
</comment>
<keyword evidence="6" id="KW-0812">Transmembrane</keyword>
<keyword evidence="2" id="KW-0067">ATP-binding</keyword>